<evidence type="ECO:0000256" key="1">
    <source>
        <dbReference type="ARBA" id="ARBA00022676"/>
    </source>
</evidence>
<comment type="caution">
    <text evidence="3">The sequence shown here is derived from an EMBL/GenBank/DDBJ whole genome shotgun (WGS) entry which is preliminary data.</text>
</comment>
<protein>
    <submittedName>
        <fullName evidence="3">UDP-N-acetyl-D-mannosaminouronate:lipid I N-acetyl-D-mannosaminouronosyltransferase</fullName>
    </submittedName>
</protein>
<dbReference type="CDD" id="cd06533">
    <property type="entry name" value="Glyco_transf_WecG_TagA"/>
    <property type="match status" value="1"/>
</dbReference>
<keyword evidence="1" id="KW-0328">Glycosyltransferase</keyword>
<dbReference type="OrthoDB" id="9771846at2"/>
<dbReference type="Proteomes" id="UP000293562">
    <property type="component" value="Unassembled WGS sequence"/>
</dbReference>
<name>A0A4Q7VJU7_9BACT</name>
<organism evidence="3 4">
    <name type="scientific">Ancylomarina subtilis</name>
    <dbReference type="NCBI Taxonomy" id="1639035"/>
    <lineage>
        <taxon>Bacteria</taxon>
        <taxon>Pseudomonadati</taxon>
        <taxon>Bacteroidota</taxon>
        <taxon>Bacteroidia</taxon>
        <taxon>Marinilabiliales</taxon>
        <taxon>Marinifilaceae</taxon>
        <taxon>Ancylomarina</taxon>
    </lineage>
</organism>
<dbReference type="AlphaFoldDB" id="A0A4Q7VJU7"/>
<gene>
    <name evidence="3" type="ORF">EV201_1124</name>
</gene>
<dbReference type="GO" id="GO:0016758">
    <property type="term" value="F:hexosyltransferase activity"/>
    <property type="evidence" value="ECO:0007669"/>
    <property type="project" value="TreeGrafter"/>
</dbReference>
<dbReference type="InterPro" id="IPR004629">
    <property type="entry name" value="WecG_TagA_CpsF"/>
</dbReference>
<dbReference type="RefSeq" id="WP_130306357.1">
    <property type="nucleotide sequence ID" value="NZ_SHKN01000001.1"/>
</dbReference>
<evidence type="ECO:0000313" key="4">
    <source>
        <dbReference type="Proteomes" id="UP000293562"/>
    </source>
</evidence>
<proteinExistence type="predicted"/>
<dbReference type="PANTHER" id="PTHR34136:SF1">
    <property type="entry name" value="UDP-N-ACETYL-D-MANNOSAMINURONIC ACID TRANSFERASE"/>
    <property type="match status" value="1"/>
</dbReference>
<reference evidence="3 4" key="1">
    <citation type="submission" date="2019-02" db="EMBL/GenBank/DDBJ databases">
        <title>Genomic Encyclopedia of Type Strains, Phase IV (KMG-IV): sequencing the most valuable type-strain genomes for metagenomic binning, comparative biology and taxonomic classification.</title>
        <authorList>
            <person name="Goeker M."/>
        </authorList>
    </citation>
    <scope>NUCLEOTIDE SEQUENCE [LARGE SCALE GENOMIC DNA]</scope>
    <source>
        <strain evidence="3 4">DSM 28825</strain>
    </source>
</reference>
<keyword evidence="4" id="KW-1185">Reference proteome</keyword>
<dbReference type="Pfam" id="PF03808">
    <property type="entry name" value="Glyco_tran_WecG"/>
    <property type="match status" value="1"/>
</dbReference>
<dbReference type="EMBL" id="SHKN01000001">
    <property type="protein sequence ID" value="RZT96486.1"/>
    <property type="molecule type" value="Genomic_DNA"/>
</dbReference>
<dbReference type="PANTHER" id="PTHR34136">
    <property type="match status" value="1"/>
</dbReference>
<dbReference type="NCBIfam" id="TIGR00696">
    <property type="entry name" value="wecG_tagA_cpsF"/>
    <property type="match status" value="1"/>
</dbReference>
<keyword evidence="2 3" id="KW-0808">Transferase</keyword>
<accession>A0A4Q7VJU7</accession>
<evidence type="ECO:0000313" key="3">
    <source>
        <dbReference type="EMBL" id="RZT96486.1"/>
    </source>
</evidence>
<evidence type="ECO:0000256" key="2">
    <source>
        <dbReference type="ARBA" id="ARBA00022679"/>
    </source>
</evidence>
<sequence>MKSCNIRPCIVNGINVYPFVNSDDLLHNFEAKGGILVAVNAEKILHATDQTRDIINRNIGYSDGIGAVWALKSKGYKDVIKLPGCELWLKIISKFYKEKTFYFVGGKQEIIDATIFKLKSEFEGINILNYRNGYIKSTEEKDLLIKDIIEKQPDVVFVAMGSPKQELLMEEMMKSHSAIYQGLGGSFDVYTGNVKRAPQWWVCNNLEWAYRLIKQPSRIKRQIYLINFLFLLLLKKF</sequence>